<reference evidence="3" key="1">
    <citation type="submission" date="2016-01" db="EMBL/GenBank/DDBJ databases">
        <authorList>
            <person name="Mitreva M."/>
            <person name="Pepin K.H."/>
            <person name="Mihindukulasuriya K.A."/>
            <person name="Fulton R."/>
            <person name="Fronick C."/>
            <person name="O'Laughlin M."/>
            <person name="Miner T."/>
            <person name="Herter B."/>
            <person name="Rosa B.A."/>
            <person name="Cordes M."/>
            <person name="Tomlinson C."/>
            <person name="Wollam A."/>
            <person name="Palsikar V.B."/>
            <person name="Mardis E.R."/>
            <person name="Wilson R.K."/>
        </authorList>
    </citation>
    <scope>NUCLEOTIDE SEQUENCE [LARGE SCALE GENOMIC DNA]</scope>
    <source>
        <strain evidence="3">KA00185</strain>
    </source>
</reference>
<evidence type="ECO:0000313" key="2">
    <source>
        <dbReference type="EMBL" id="KXB60721.1"/>
    </source>
</evidence>
<evidence type="ECO:0000313" key="3">
    <source>
        <dbReference type="Proteomes" id="UP000070483"/>
    </source>
</evidence>
<comment type="caution">
    <text evidence="2">The sequence shown here is derived from an EMBL/GenBank/DDBJ whole genome shotgun (WGS) entry which is preliminary data.</text>
</comment>
<dbReference type="RefSeq" id="WP_060918514.1">
    <property type="nucleotide sequence ID" value="NZ_KQ960109.1"/>
</dbReference>
<sequence length="203" mass="23785">MKKLLMIMLFAFSLQIFGQGYQVTKGKNVTLSAEQIEMENKEIERTVNEDVKRFIKEIMPSIGQNEMKEIKDEEEKKAEESIMNGFFSFFSELSDGLKFDIKNIKYISNEKAFVTYEVTAPDVDKILNKKEIENKYLKKYGKELNDSEALKVVMEISKEMLKEGMKNPKNYTTEKVTVQLNKVGNEWKFKDEEEVEKMLNKLK</sequence>
<name>A0A133ZZ89_9FUSO</name>
<protein>
    <recommendedName>
        <fullName evidence="4">DUF5105 domain-containing protein</fullName>
    </recommendedName>
</protein>
<keyword evidence="3" id="KW-1185">Reference proteome</keyword>
<organism evidence="2 3">
    <name type="scientific">Leptotrichia wadei</name>
    <dbReference type="NCBI Taxonomy" id="157687"/>
    <lineage>
        <taxon>Bacteria</taxon>
        <taxon>Fusobacteriati</taxon>
        <taxon>Fusobacteriota</taxon>
        <taxon>Fusobacteriia</taxon>
        <taxon>Fusobacteriales</taxon>
        <taxon>Leptotrichiaceae</taxon>
        <taxon>Leptotrichia</taxon>
    </lineage>
</organism>
<keyword evidence="1" id="KW-0732">Signal</keyword>
<dbReference type="EMBL" id="LSDD01000150">
    <property type="protein sequence ID" value="KXB60721.1"/>
    <property type="molecule type" value="Genomic_DNA"/>
</dbReference>
<dbReference type="Proteomes" id="UP000070483">
    <property type="component" value="Unassembled WGS sequence"/>
</dbReference>
<gene>
    <name evidence="2" type="ORF">HMPREF3180_01979</name>
</gene>
<dbReference type="STRING" id="157687.HMPREF3180_01979"/>
<dbReference type="AlphaFoldDB" id="A0A133ZZ89"/>
<dbReference type="OrthoDB" id="79971at2"/>
<accession>A0A133ZZ89</accession>
<evidence type="ECO:0008006" key="4">
    <source>
        <dbReference type="Google" id="ProtNLM"/>
    </source>
</evidence>
<dbReference type="PATRIC" id="fig|157687.3.peg.1979"/>
<feature type="signal peptide" evidence="1">
    <location>
        <begin position="1"/>
        <end position="18"/>
    </location>
</feature>
<evidence type="ECO:0000256" key="1">
    <source>
        <dbReference type="SAM" id="SignalP"/>
    </source>
</evidence>
<feature type="chain" id="PRO_5007461372" description="DUF5105 domain-containing protein" evidence="1">
    <location>
        <begin position="19"/>
        <end position="203"/>
    </location>
</feature>
<proteinExistence type="predicted"/>